<evidence type="ECO:0000313" key="3">
    <source>
        <dbReference type="Proteomes" id="UP001239167"/>
    </source>
</evidence>
<organism evidence="2 3">
    <name type="scientific">Pectinatus haikarae</name>
    <dbReference type="NCBI Taxonomy" id="349096"/>
    <lineage>
        <taxon>Bacteria</taxon>
        <taxon>Bacillati</taxon>
        <taxon>Bacillota</taxon>
        <taxon>Negativicutes</taxon>
        <taxon>Selenomonadales</taxon>
        <taxon>Selenomonadaceae</taxon>
        <taxon>Pectinatus</taxon>
    </lineage>
</organism>
<dbReference type="EMBL" id="JAUSUE010000015">
    <property type="protein sequence ID" value="MDQ0204391.1"/>
    <property type="molecule type" value="Genomic_DNA"/>
</dbReference>
<sequence length="155" mass="17536">MSTHTLFNEKLIFFDKIPSDNFSAIKILGDELVKAGYILPAYIKTVSKREIDFPTGIALRSSGVAIPHAAPENNVLKDGIAVLRLKKPVIFHSMEDSEDKLSVSIIFMLALREANGHISMLQKLFRIFQQNDLMQKLLIADNTEKFQTLMLENMQ</sequence>
<dbReference type="SUPFAM" id="SSF55804">
    <property type="entry name" value="Phoshotransferase/anion transport protein"/>
    <property type="match status" value="1"/>
</dbReference>
<dbReference type="InterPro" id="IPR016152">
    <property type="entry name" value="PTrfase/Anion_transptr"/>
</dbReference>
<evidence type="ECO:0000259" key="1">
    <source>
        <dbReference type="PROSITE" id="PS51094"/>
    </source>
</evidence>
<dbReference type="Pfam" id="PF00359">
    <property type="entry name" value="PTS_EIIA_2"/>
    <property type="match status" value="1"/>
</dbReference>
<dbReference type="PANTHER" id="PTHR47738:SF3">
    <property type="entry name" value="PHOSPHOTRANSFERASE SYSTEM MANNITOL_FRUCTOSE-SPECIFIC IIA DOMAIN CONTAINING PROTEIN"/>
    <property type="match status" value="1"/>
</dbReference>
<dbReference type="PANTHER" id="PTHR47738">
    <property type="entry name" value="PTS SYSTEM FRUCTOSE-LIKE EIIA COMPONENT-RELATED"/>
    <property type="match status" value="1"/>
</dbReference>
<proteinExistence type="predicted"/>
<dbReference type="Gene3D" id="3.40.930.10">
    <property type="entry name" value="Mannitol-specific EII, Chain A"/>
    <property type="match status" value="1"/>
</dbReference>
<dbReference type="CDD" id="cd00211">
    <property type="entry name" value="PTS_IIA_fru"/>
    <property type="match status" value="1"/>
</dbReference>
<gene>
    <name evidence="2" type="ORF">J2S01_002119</name>
</gene>
<feature type="domain" description="PTS EIIA type-2" evidence="1">
    <location>
        <begin position="5"/>
        <end position="153"/>
    </location>
</feature>
<accession>A0ABT9YA30</accession>
<reference evidence="2 3" key="1">
    <citation type="submission" date="2023-07" db="EMBL/GenBank/DDBJ databases">
        <title>Genomic Encyclopedia of Type Strains, Phase IV (KMG-IV): sequencing the most valuable type-strain genomes for metagenomic binning, comparative biology and taxonomic classification.</title>
        <authorList>
            <person name="Goeker M."/>
        </authorList>
    </citation>
    <scope>NUCLEOTIDE SEQUENCE [LARGE SCALE GENOMIC DNA]</scope>
    <source>
        <strain evidence="2 3">DSM 16980</strain>
    </source>
</reference>
<dbReference type="RefSeq" id="WP_307224696.1">
    <property type="nucleotide sequence ID" value="NZ_CP116940.1"/>
</dbReference>
<protein>
    <submittedName>
        <fullName evidence="2">PTS system galactitol-specific IIA component</fullName>
    </submittedName>
</protein>
<keyword evidence="3" id="KW-1185">Reference proteome</keyword>
<dbReference type="InterPro" id="IPR051541">
    <property type="entry name" value="PTS_SugarTrans_NitroReg"/>
</dbReference>
<evidence type="ECO:0000313" key="2">
    <source>
        <dbReference type="EMBL" id="MDQ0204391.1"/>
    </source>
</evidence>
<comment type="caution">
    <text evidence="2">The sequence shown here is derived from an EMBL/GenBank/DDBJ whole genome shotgun (WGS) entry which is preliminary data.</text>
</comment>
<dbReference type="InterPro" id="IPR002178">
    <property type="entry name" value="PTS_EIIA_type-2_dom"/>
</dbReference>
<name>A0ABT9YA30_9FIRM</name>
<dbReference type="Proteomes" id="UP001239167">
    <property type="component" value="Unassembled WGS sequence"/>
</dbReference>
<dbReference type="PROSITE" id="PS51094">
    <property type="entry name" value="PTS_EIIA_TYPE_2"/>
    <property type="match status" value="1"/>
</dbReference>